<comment type="similarity">
    <text evidence="1 5">Belongs to the peptidase S8 family.</text>
</comment>
<dbReference type="PROSITE" id="PS00136">
    <property type="entry name" value="SUBTILASE_ASP"/>
    <property type="match status" value="1"/>
</dbReference>
<evidence type="ECO:0000256" key="5">
    <source>
        <dbReference type="PROSITE-ProRule" id="PRU01240"/>
    </source>
</evidence>
<evidence type="ECO:0000313" key="8">
    <source>
        <dbReference type="Proteomes" id="UP001370758"/>
    </source>
</evidence>
<dbReference type="SUPFAM" id="SSF52743">
    <property type="entry name" value="Subtilisin-like"/>
    <property type="match status" value="1"/>
</dbReference>
<reference evidence="7 8" key="1">
    <citation type="submission" date="2023-08" db="EMBL/GenBank/DDBJ databases">
        <authorList>
            <person name="Palmer J.M."/>
        </authorList>
    </citation>
    <scope>NUCLEOTIDE SEQUENCE [LARGE SCALE GENOMIC DNA]</scope>
    <source>
        <strain evidence="7 8">TWF481</strain>
    </source>
</reference>
<comment type="caution">
    <text evidence="7">The sequence shown here is derived from an EMBL/GenBank/DDBJ whole genome shotgun (WGS) entry which is preliminary data.</text>
</comment>
<dbReference type="PANTHER" id="PTHR43806">
    <property type="entry name" value="PEPTIDASE S8"/>
    <property type="match status" value="1"/>
</dbReference>
<dbReference type="PANTHER" id="PTHR43806:SF11">
    <property type="entry name" value="CEREVISIN-RELATED"/>
    <property type="match status" value="1"/>
</dbReference>
<dbReference type="CDD" id="cd00306">
    <property type="entry name" value="Peptidases_S8_S53"/>
    <property type="match status" value="1"/>
</dbReference>
<evidence type="ECO:0000256" key="4">
    <source>
        <dbReference type="ARBA" id="ARBA00022825"/>
    </source>
</evidence>
<dbReference type="Proteomes" id="UP001370758">
    <property type="component" value="Unassembled WGS sequence"/>
</dbReference>
<organism evidence="7 8">
    <name type="scientific">Arthrobotrys musiformis</name>
    <dbReference type="NCBI Taxonomy" id="47236"/>
    <lineage>
        <taxon>Eukaryota</taxon>
        <taxon>Fungi</taxon>
        <taxon>Dikarya</taxon>
        <taxon>Ascomycota</taxon>
        <taxon>Pezizomycotina</taxon>
        <taxon>Orbiliomycetes</taxon>
        <taxon>Orbiliales</taxon>
        <taxon>Orbiliaceae</taxon>
        <taxon>Arthrobotrys</taxon>
    </lineage>
</organism>
<evidence type="ECO:0000256" key="2">
    <source>
        <dbReference type="ARBA" id="ARBA00022670"/>
    </source>
</evidence>
<feature type="domain" description="Peptidase S8/S53" evidence="6">
    <location>
        <begin position="247"/>
        <end position="402"/>
    </location>
</feature>
<dbReference type="PROSITE" id="PS51892">
    <property type="entry name" value="SUBTILASE"/>
    <property type="match status" value="1"/>
</dbReference>
<dbReference type="AlphaFoldDB" id="A0AAV9WH56"/>
<dbReference type="InterPro" id="IPR036852">
    <property type="entry name" value="Peptidase_S8/S53_dom_sf"/>
</dbReference>
<name>A0AAV9WH56_9PEZI</name>
<evidence type="ECO:0000256" key="1">
    <source>
        <dbReference type="ARBA" id="ARBA00011073"/>
    </source>
</evidence>
<keyword evidence="3" id="KW-0378">Hydrolase</keyword>
<evidence type="ECO:0000256" key="3">
    <source>
        <dbReference type="ARBA" id="ARBA00022801"/>
    </source>
</evidence>
<sequence length="406" mass="46047">MIPVKLVLYLFHLIVYYSFPVFANFRSLPKVGTWGVEFTHLTCIVKPEFYHNTRMFDALDKEFLDGSLASLALLTPRKRATFKSQSKYLGVRAYTIITPLNYYRHRGEVYRDEVSRERGAKKEKRIIDNLERIIIAMAMLFTGTTHNSNTKNHADYPFVKCNPYPSDVFSPTPPSKIWYNKPPRHLIVRKPYWWRKSVERNVPGRDIAVTRDAMPDLPFLSWPWSIMFQYQKQSRLGSSYYHYKRPGEGAVVYVLDSGVDTSHPDLKNAKITSQIFGGPFPQEEGADTLANTRYQAGHGTQIVGKIVGRLSGVAQAAKVVAGYCTEAHTLPTIAADMDCLLKTYDHIKTYNAKRPCIINMSSTYPFDSQDPLTSPLRLMFTSVLHALHSLPNVIIVTAAGNQSPVS</sequence>
<dbReference type="EMBL" id="JAVHJL010000004">
    <property type="protein sequence ID" value="KAK6505517.1"/>
    <property type="molecule type" value="Genomic_DNA"/>
</dbReference>
<comment type="caution">
    <text evidence="5">Lacks conserved residue(s) required for the propagation of feature annotation.</text>
</comment>
<protein>
    <recommendedName>
        <fullName evidence="6">Peptidase S8/S53 domain-containing protein</fullName>
    </recommendedName>
</protein>
<dbReference type="InterPro" id="IPR050131">
    <property type="entry name" value="Peptidase_S8_subtilisin-like"/>
</dbReference>
<dbReference type="PRINTS" id="PR00723">
    <property type="entry name" value="SUBTILISIN"/>
</dbReference>
<evidence type="ECO:0000313" key="7">
    <source>
        <dbReference type="EMBL" id="KAK6505517.1"/>
    </source>
</evidence>
<keyword evidence="4" id="KW-0720">Serine protease</keyword>
<dbReference type="InterPro" id="IPR023827">
    <property type="entry name" value="Peptidase_S8_Asp-AS"/>
</dbReference>
<dbReference type="Pfam" id="PF00082">
    <property type="entry name" value="Peptidase_S8"/>
    <property type="match status" value="1"/>
</dbReference>
<keyword evidence="2" id="KW-0645">Protease</keyword>
<dbReference type="Gene3D" id="3.40.50.200">
    <property type="entry name" value="Peptidase S8/S53 domain"/>
    <property type="match status" value="1"/>
</dbReference>
<dbReference type="GO" id="GO:0004252">
    <property type="term" value="F:serine-type endopeptidase activity"/>
    <property type="evidence" value="ECO:0007669"/>
    <property type="project" value="InterPro"/>
</dbReference>
<dbReference type="InterPro" id="IPR000209">
    <property type="entry name" value="Peptidase_S8/S53_dom"/>
</dbReference>
<gene>
    <name evidence="7" type="ORF">TWF481_007412</name>
</gene>
<evidence type="ECO:0000259" key="6">
    <source>
        <dbReference type="Pfam" id="PF00082"/>
    </source>
</evidence>
<accession>A0AAV9WH56</accession>
<keyword evidence="8" id="KW-1185">Reference proteome</keyword>
<dbReference type="InterPro" id="IPR015500">
    <property type="entry name" value="Peptidase_S8_subtilisin-rel"/>
</dbReference>
<proteinExistence type="inferred from homology"/>
<dbReference type="GO" id="GO:0006508">
    <property type="term" value="P:proteolysis"/>
    <property type="evidence" value="ECO:0007669"/>
    <property type="project" value="UniProtKB-KW"/>
</dbReference>